<name>A0A4Z2FMG9_9TELE</name>
<keyword evidence="3" id="KW-1185">Reference proteome</keyword>
<gene>
    <name evidence="2" type="ORF">EYF80_047499</name>
</gene>
<proteinExistence type="predicted"/>
<sequence>MAAVRAFMLSMLSVELLNPDWMCMSPRGPSSSIYQFPGNKTDPIGNELLKVSAQVASMWHCGTLQCIVGPGLGLKGVYRAQRCSGGSS</sequence>
<evidence type="ECO:0000256" key="1">
    <source>
        <dbReference type="SAM" id="SignalP"/>
    </source>
</evidence>
<feature type="signal peptide" evidence="1">
    <location>
        <begin position="1"/>
        <end position="19"/>
    </location>
</feature>
<dbReference type="EMBL" id="SRLO01001044">
    <property type="protein sequence ID" value="TNN42328.1"/>
    <property type="molecule type" value="Genomic_DNA"/>
</dbReference>
<protein>
    <submittedName>
        <fullName evidence="2">Uncharacterized protein</fullName>
    </submittedName>
</protein>
<evidence type="ECO:0000313" key="3">
    <source>
        <dbReference type="Proteomes" id="UP000314294"/>
    </source>
</evidence>
<feature type="chain" id="PRO_5021263369" evidence="1">
    <location>
        <begin position="20"/>
        <end position="88"/>
    </location>
</feature>
<comment type="caution">
    <text evidence="2">The sequence shown here is derived from an EMBL/GenBank/DDBJ whole genome shotgun (WGS) entry which is preliminary data.</text>
</comment>
<evidence type="ECO:0000313" key="2">
    <source>
        <dbReference type="EMBL" id="TNN42328.1"/>
    </source>
</evidence>
<keyword evidence="1" id="KW-0732">Signal</keyword>
<accession>A0A4Z2FMG9</accession>
<reference evidence="2 3" key="1">
    <citation type="submission" date="2019-03" db="EMBL/GenBank/DDBJ databases">
        <title>First draft genome of Liparis tanakae, snailfish: a comprehensive survey of snailfish specific genes.</title>
        <authorList>
            <person name="Kim W."/>
            <person name="Song I."/>
            <person name="Jeong J.-H."/>
            <person name="Kim D."/>
            <person name="Kim S."/>
            <person name="Ryu S."/>
            <person name="Song J.Y."/>
            <person name="Lee S.K."/>
        </authorList>
    </citation>
    <scope>NUCLEOTIDE SEQUENCE [LARGE SCALE GENOMIC DNA]</scope>
    <source>
        <tissue evidence="2">Muscle</tissue>
    </source>
</reference>
<dbReference type="AlphaFoldDB" id="A0A4Z2FMG9"/>
<dbReference type="Proteomes" id="UP000314294">
    <property type="component" value="Unassembled WGS sequence"/>
</dbReference>
<organism evidence="2 3">
    <name type="scientific">Liparis tanakae</name>
    <name type="common">Tanaka's snailfish</name>
    <dbReference type="NCBI Taxonomy" id="230148"/>
    <lineage>
        <taxon>Eukaryota</taxon>
        <taxon>Metazoa</taxon>
        <taxon>Chordata</taxon>
        <taxon>Craniata</taxon>
        <taxon>Vertebrata</taxon>
        <taxon>Euteleostomi</taxon>
        <taxon>Actinopterygii</taxon>
        <taxon>Neopterygii</taxon>
        <taxon>Teleostei</taxon>
        <taxon>Neoteleostei</taxon>
        <taxon>Acanthomorphata</taxon>
        <taxon>Eupercaria</taxon>
        <taxon>Perciformes</taxon>
        <taxon>Cottioidei</taxon>
        <taxon>Cottales</taxon>
        <taxon>Liparidae</taxon>
        <taxon>Liparis</taxon>
    </lineage>
</organism>